<protein>
    <recommendedName>
        <fullName evidence="3">DUF2336 domain-containing protein</fullName>
    </recommendedName>
</protein>
<proteinExistence type="predicted"/>
<dbReference type="RefSeq" id="WP_012521741.1">
    <property type="nucleotide sequence ID" value="NC_011144.1"/>
</dbReference>
<evidence type="ECO:0008006" key="3">
    <source>
        <dbReference type="Google" id="ProtNLM"/>
    </source>
</evidence>
<accession>B4R8G8</accession>
<evidence type="ECO:0000313" key="2">
    <source>
        <dbReference type="Proteomes" id="UP000001868"/>
    </source>
</evidence>
<gene>
    <name evidence="1" type="ordered locus">PHZ_c1181</name>
</gene>
<dbReference type="HOGENOM" id="CLU_766602_0_0_5"/>
<name>B4R8G8_PHEZH</name>
<dbReference type="STRING" id="450851.PHZ_c1181"/>
<reference evidence="1 2" key="1">
    <citation type="journal article" date="2008" name="BMC Genomics">
        <title>Complete genome of Phenylobacterium zucineum - a novel facultative intracellular bacterium isolated from human erythroleukemia cell line K562.</title>
        <authorList>
            <person name="Luo Y."/>
            <person name="Xu X."/>
            <person name="Ding Z."/>
            <person name="Liu Z."/>
            <person name="Zhang B."/>
            <person name="Yan Z."/>
            <person name="Sun J."/>
            <person name="Hu S."/>
            <person name="Hu X."/>
        </authorList>
    </citation>
    <scope>NUCLEOTIDE SEQUENCE [LARGE SCALE GENOMIC DNA]</scope>
    <source>
        <strain evidence="1 2">HLK1</strain>
    </source>
</reference>
<dbReference type="Proteomes" id="UP000001868">
    <property type="component" value="Chromosome"/>
</dbReference>
<keyword evidence="2" id="KW-1185">Reference proteome</keyword>
<dbReference type="KEGG" id="pzu:PHZ_c1181"/>
<dbReference type="eggNOG" id="COG5330">
    <property type="taxonomic scope" value="Bacteria"/>
</dbReference>
<dbReference type="Pfam" id="PF10098">
    <property type="entry name" value="DUF2336"/>
    <property type="match status" value="1"/>
</dbReference>
<dbReference type="InterPro" id="IPR019285">
    <property type="entry name" value="DUF2336"/>
</dbReference>
<dbReference type="EMBL" id="CP000747">
    <property type="protein sequence ID" value="ACG77595.1"/>
    <property type="molecule type" value="Genomic_DNA"/>
</dbReference>
<organism evidence="1 2">
    <name type="scientific">Phenylobacterium zucineum (strain HLK1)</name>
    <dbReference type="NCBI Taxonomy" id="450851"/>
    <lineage>
        <taxon>Bacteria</taxon>
        <taxon>Pseudomonadati</taxon>
        <taxon>Pseudomonadota</taxon>
        <taxon>Alphaproteobacteria</taxon>
        <taxon>Caulobacterales</taxon>
        <taxon>Caulobacteraceae</taxon>
        <taxon>Phenylobacterium</taxon>
    </lineage>
</organism>
<evidence type="ECO:0000313" key="1">
    <source>
        <dbReference type="EMBL" id="ACG77595.1"/>
    </source>
</evidence>
<sequence>MSLAVSSESLLDLAKSRAPADRERLLLAIADLCDTPHAGEAMKAPQIQALLSSIFMSLVVEAERDIRKRLAEQLAGADWAPPALINVLALDDIEIARPVIAQSPLLRDVDLVRLLVEATIEHQIEIARRPKLSQNVVSAILHQAEPAVLTALAGNETAELSPRDMAELVEMSRQIAALRTPLSRHPRLTSDLAERLYVWVGQALRKSLTDRFRLDAPALDKAIAAAVTEVHAGTPRDGQAMVVLARDGEREEMERRLIDKLHAAGQLRPGYLVRALREGRLTLFTTALAMLGRFDADHVRRAIDSDRPELLGLACAAVGIDRSVFPTILQLVRDLNEGRPGGGQEAARRAAGAFAPVTPSVAGAAFRQAAKSL</sequence>
<dbReference type="AlphaFoldDB" id="B4R8G8"/>